<dbReference type="GO" id="GO:0030131">
    <property type="term" value="C:clathrin adaptor complex"/>
    <property type="evidence" value="ECO:0007669"/>
    <property type="project" value="InterPro"/>
</dbReference>
<protein>
    <submittedName>
        <fullName evidence="10">AP-2 complex subunit mu</fullName>
    </submittedName>
</protein>
<dbReference type="InterPro" id="IPR011012">
    <property type="entry name" value="Longin-like_dom_sf"/>
</dbReference>
<evidence type="ECO:0000256" key="5">
    <source>
        <dbReference type="ARBA" id="ARBA00022583"/>
    </source>
</evidence>
<dbReference type="InterPro" id="IPR050431">
    <property type="entry name" value="Adaptor_comp_med_subunit"/>
</dbReference>
<keyword evidence="7" id="KW-0472">Membrane</keyword>
<evidence type="ECO:0000256" key="1">
    <source>
        <dbReference type="ARBA" id="ARBA00004236"/>
    </source>
</evidence>
<evidence type="ECO:0000256" key="4">
    <source>
        <dbReference type="ARBA" id="ARBA00022475"/>
    </source>
</evidence>
<dbReference type="Gene3D" id="3.30.450.60">
    <property type="match status" value="1"/>
</dbReference>
<dbReference type="CDD" id="cd14836">
    <property type="entry name" value="AP2_Mu_N"/>
    <property type="match status" value="1"/>
</dbReference>
<keyword evidence="4" id="KW-1003">Cell membrane</keyword>
<evidence type="ECO:0000256" key="2">
    <source>
        <dbReference type="ARBA" id="ARBA00004277"/>
    </source>
</evidence>
<comment type="subcellular location">
    <subcellularLocation>
        <location evidence="1">Cell membrane</location>
    </subcellularLocation>
    <subcellularLocation>
        <location evidence="2">Membrane</location>
        <location evidence="2">Coated pit</location>
        <topology evidence="2">Peripheral membrane protein</topology>
        <orientation evidence="2">Cytoplasmic side</orientation>
    </subcellularLocation>
</comment>
<comment type="caution">
    <text evidence="10">The sequence shown here is derived from an EMBL/GenBank/DDBJ whole genome shotgun (WGS) entry which is preliminary data.</text>
</comment>
<dbReference type="GO" id="GO:0005905">
    <property type="term" value="C:clathrin-coated pit"/>
    <property type="evidence" value="ECO:0007669"/>
    <property type="project" value="UniProtKB-KW"/>
</dbReference>
<gene>
    <name evidence="10" type="primary">AP2M1</name>
    <name evidence="10" type="ORF">FOL47_009729</name>
</gene>
<dbReference type="InterPro" id="IPR043512">
    <property type="entry name" value="Mu2_C"/>
</dbReference>
<evidence type="ECO:0000256" key="6">
    <source>
        <dbReference type="ARBA" id="ARBA00022927"/>
    </source>
</evidence>
<dbReference type="PROSITE" id="PS51072">
    <property type="entry name" value="MHD"/>
    <property type="match status" value="1"/>
</dbReference>
<dbReference type="AlphaFoldDB" id="A0A7J6N1M8"/>
<evidence type="ECO:0000256" key="7">
    <source>
        <dbReference type="ARBA" id="ARBA00023136"/>
    </source>
</evidence>
<dbReference type="OrthoDB" id="10259133at2759"/>
<dbReference type="InterPro" id="IPR028565">
    <property type="entry name" value="MHD"/>
</dbReference>
<dbReference type="FunFam" id="3.30.450.60:FF:000002">
    <property type="entry name" value="AP-2 complex subunit mu, putative"/>
    <property type="match status" value="1"/>
</dbReference>
<dbReference type="InterPro" id="IPR043532">
    <property type="entry name" value="AP2_Mu_N"/>
</dbReference>
<evidence type="ECO:0000256" key="3">
    <source>
        <dbReference type="ARBA" id="ARBA00022448"/>
    </source>
</evidence>
<keyword evidence="5" id="KW-0254">Endocytosis</keyword>
<organism evidence="10 11">
    <name type="scientific">Perkinsus chesapeaki</name>
    <name type="common">Clam parasite</name>
    <name type="synonym">Perkinsus andrewsi</name>
    <dbReference type="NCBI Taxonomy" id="330153"/>
    <lineage>
        <taxon>Eukaryota</taxon>
        <taxon>Sar</taxon>
        <taxon>Alveolata</taxon>
        <taxon>Perkinsozoa</taxon>
        <taxon>Perkinsea</taxon>
        <taxon>Perkinsida</taxon>
        <taxon>Perkinsidae</taxon>
        <taxon>Perkinsus</taxon>
    </lineage>
</organism>
<dbReference type="PROSITE" id="PS00991">
    <property type="entry name" value="CLAT_ADAPTOR_M_2"/>
    <property type="match status" value="1"/>
</dbReference>
<reference evidence="10 11" key="1">
    <citation type="submission" date="2020-04" db="EMBL/GenBank/DDBJ databases">
        <title>Perkinsus chesapeaki whole genome sequence.</title>
        <authorList>
            <person name="Bogema D.R."/>
        </authorList>
    </citation>
    <scope>NUCLEOTIDE SEQUENCE [LARGE SCALE GENOMIC DNA]</scope>
    <source>
        <strain evidence="10">ATCC PRA-425</strain>
    </source>
</reference>
<dbReference type="GO" id="GO:0005886">
    <property type="term" value="C:plasma membrane"/>
    <property type="evidence" value="ECO:0007669"/>
    <property type="project" value="UniProtKB-SubCell"/>
</dbReference>
<evidence type="ECO:0000313" key="11">
    <source>
        <dbReference type="Proteomes" id="UP000591131"/>
    </source>
</evidence>
<keyword evidence="8" id="KW-0168">Coated pit</keyword>
<dbReference type="GO" id="GO:0006886">
    <property type="term" value="P:intracellular protein transport"/>
    <property type="evidence" value="ECO:0007669"/>
    <property type="project" value="InterPro"/>
</dbReference>
<keyword evidence="3" id="KW-0813">Transport</keyword>
<dbReference type="Pfam" id="PF01370">
    <property type="entry name" value="Epimerase"/>
    <property type="match status" value="1"/>
</dbReference>
<dbReference type="SUPFAM" id="SSF64356">
    <property type="entry name" value="SNARE-like"/>
    <property type="match status" value="1"/>
</dbReference>
<evidence type="ECO:0000313" key="10">
    <source>
        <dbReference type="EMBL" id="KAF4677818.1"/>
    </source>
</evidence>
<dbReference type="EMBL" id="JAAPAO010000007">
    <property type="protein sequence ID" value="KAF4677818.1"/>
    <property type="molecule type" value="Genomic_DNA"/>
</dbReference>
<dbReference type="InterPro" id="IPR001509">
    <property type="entry name" value="Epimerase_deHydtase"/>
</dbReference>
<evidence type="ECO:0000256" key="8">
    <source>
        <dbReference type="ARBA" id="ARBA00023176"/>
    </source>
</evidence>
<sequence length="809" mass="89202">MTADSHRRPLHVLVTGGAGFIGSHVCEALVRSRGSGLIAAAAARGQMRRGCRVTNVDSVNDYYDRSIKMEALATLEEVSAQTGGGALYAFHCVDLTDASALEEVMSAQEHPFDAICHLAAQAGVRYSIEHAAEIVAANITATVNVFELARKYNIKKVVAASSSSVYGDSSIPPFKETAESADKPVSPYAASKRSCELFAETYAHLYHLDIIMLRFFTVYGPRGRPDMACFKFIDAIENGRAITKYGDGTMVGVGEVAAAVCGGKIREFTYISDIVGGILAALDRPIEKDRGTVIKVNLGGGSCHTLNELIETIEAALGREAIIQQMAVQPGDVFMTSADQDLAKHVLNFIPKVTLKDGIHATVKWYREWRKDKSIRDVKGDILILRQYKDNITRAEVQAFGNRVIATKETRERGPVVTVGSAHFVHITSGDITLVGATKENANCALIVKFLYKFVDLLKAYLGGTTLDENQIRKNFVLIYELLDEVLDYGYPQIMEADILKKYITQGSAKNVVDLNDTEQLKKITVAATGATSWRAEGIKYKKNEVYIDVVESVNCLVSSKGTLLRADVQGQVMVKCMLSGTPECKFGMNDKLVMNRDGQTYGGAPSTGGQSGDRGIALDDVRFHQCVRLSKFDTERAITFIPPDGVFELMSYRITENISCPFKITPVILERGRNKIEVNLKLKAVFDKSIFATNVVVKIPVPKNAATANIRQCTMGKTRYEATEDALMWRIKKFPGMVEATLLAEVDLVSTVEDKPWSKPPISLDFVVPMFTASGLRVRFLRVQEKSNYKPVKWIRYITKAGQYEHRI</sequence>
<name>A0A7J6N1M8_PERCH</name>
<proteinExistence type="predicted"/>
<dbReference type="PANTHER" id="PTHR10529">
    <property type="entry name" value="AP COMPLEX SUBUNIT MU"/>
    <property type="match status" value="1"/>
</dbReference>
<accession>A0A7J6N1M8</accession>
<evidence type="ECO:0000259" key="9">
    <source>
        <dbReference type="PROSITE" id="PS51072"/>
    </source>
</evidence>
<dbReference type="CDD" id="cd09251">
    <property type="entry name" value="AP-2_Mu2_Cterm"/>
    <property type="match status" value="1"/>
</dbReference>
<dbReference type="SUPFAM" id="SSF49447">
    <property type="entry name" value="Second domain of Mu2 adaptin subunit (ap50) of ap2 adaptor"/>
    <property type="match status" value="1"/>
</dbReference>
<dbReference type="Gene3D" id="3.40.50.720">
    <property type="entry name" value="NAD(P)-binding Rossmann-like Domain"/>
    <property type="match status" value="1"/>
</dbReference>
<dbReference type="InterPro" id="IPR018240">
    <property type="entry name" value="Clathrin_mu_CS"/>
</dbReference>
<keyword evidence="11" id="KW-1185">Reference proteome</keyword>
<dbReference type="InterPro" id="IPR036168">
    <property type="entry name" value="AP2_Mu_C_sf"/>
</dbReference>
<dbReference type="PRINTS" id="PR00314">
    <property type="entry name" value="CLATHRINADPT"/>
</dbReference>
<dbReference type="InterPro" id="IPR036291">
    <property type="entry name" value="NAD(P)-bd_dom_sf"/>
</dbReference>
<dbReference type="PROSITE" id="PS00990">
    <property type="entry name" value="CLAT_ADAPTOR_M_1"/>
    <property type="match status" value="1"/>
</dbReference>
<feature type="domain" description="MHD" evidence="9">
    <location>
        <begin position="543"/>
        <end position="808"/>
    </location>
</feature>
<dbReference type="Pfam" id="PF00928">
    <property type="entry name" value="Adap_comp_sub"/>
    <property type="match status" value="1"/>
</dbReference>
<dbReference type="GO" id="GO:0006897">
    <property type="term" value="P:endocytosis"/>
    <property type="evidence" value="ECO:0007669"/>
    <property type="project" value="UniProtKB-KW"/>
</dbReference>
<dbReference type="Proteomes" id="UP000591131">
    <property type="component" value="Unassembled WGS sequence"/>
</dbReference>
<dbReference type="InterPro" id="IPR001392">
    <property type="entry name" value="Clathrin_mu"/>
</dbReference>
<dbReference type="SUPFAM" id="SSF51735">
    <property type="entry name" value="NAD(P)-binding Rossmann-fold domains"/>
    <property type="match status" value="1"/>
</dbReference>
<dbReference type="Gene3D" id="2.60.40.1170">
    <property type="entry name" value="Mu homology domain, subdomain B"/>
    <property type="match status" value="2"/>
</dbReference>
<keyword evidence="6" id="KW-0653">Protein transport</keyword>